<organism evidence="1 2">
    <name type="scientific">Vibrio anguillarum</name>
    <name type="common">Listonella anguillarum</name>
    <dbReference type="NCBI Taxonomy" id="55601"/>
    <lineage>
        <taxon>Bacteria</taxon>
        <taxon>Pseudomonadati</taxon>
        <taxon>Pseudomonadota</taxon>
        <taxon>Gammaproteobacteria</taxon>
        <taxon>Vibrionales</taxon>
        <taxon>Vibrionaceae</taxon>
        <taxon>Vibrio</taxon>
    </lineage>
</organism>
<name>A0ABD4QRG8_VIBAN</name>
<accession>A0ABD4QRG8</accession>
<gene>
    <name evidence="1" type="ORF">PL14_03440</name>
</gene>
<protein>
    <submittedName>
        <fullName evidence="1">Uncharacterized protein</fullName>
    </submittedName>
</protein>
<comment type="caution">
    <text evidence="1">The sequence shown here is derived from an EMBL/GenBank/DDBJ whole genome shotgun (WGS) entry which is preliminary data.</text>
</comment>
<evidence type="ECO:0000313" key="2">
    <source>
        <dbReference type="Proteomes" id="UP000078309"/>
    </source>
</evidence>
<sequence>MKQLTTATLTKALEGFKAIQLHKTSFEQFLANTPKSDPFYDELNQLIQLSDQCEKLEINVGDESLKIINQFNALSDQLSNKLNAIG</sequence>
<dbReference type="EMBL" id="JAHGUI010000011">
    <property type="protein sequence ID" value="MBT2917736.1"/>
    <property type="molecule type" value="Genomic_DNA"/>
</dbReference>
<proteinExistence type="predicted"/>
<dbReference type="AlphaFoldDB" id="A0ABD4QRG8"/>
<evidence type="ECO:0000313" key="1">
    <source>
        <dbReference type="EMBL" id="MBT2917736.1"/>
    </source>
</evidence>
<reference evidence="1 2" key="1">
    <citation type="journal article" date="2017" name="J. Fish Dis.">
        <title>Comparative assessment of Vibrio virulence in marine fish larvae.</title>
        <authorList>
            <person name="Ronneseth A."/>
            <person name="Castillo D."/>
            <person name="D'Alvise P."/>
            <person name="Tonnesen O."/>
            <person name="Haugland G."/>
            <person name="Grotkjaer T."/>
            <person name="Engell-Sorensen K."/>
            <person name="Norremark L."/>
            <person name="Bergh O."/>
            <person name="Wergeland H.I."/>
            <person name="Gram L."/>
        </authorList>
    </citation>
    <scope>NUCLEOTIDE SEQUENCE [LARGE SCALE GENOMIC DNA]</scope>
    <source>
        <strain evidence="1 2">90-11-286</strain>
    </source>
</reference>
<dbReference type="RefSeq" id="WP_064626735.1">
    <property type="nucleotide sequence ID" value="NZ_JAHGUI010000011.1"/>
</dbReference>
<dbReference type="Proteomes" id="UP000078309">
    <property type="component" value="Unassembled WGS sequence"/>
</dbReference>